<dbReference type="PATRIC" id="fig|566551.4.peg.2782"/>
<comment type="caution">
    <text evidence="2">The sequence shown here is derived from an EMBL/GenBank/DDBJ whole genome shotgun (WGS) entry which is preliminary data.</text>
</comment>
<dbReference type="RefSeq" id="WP_016537335.1">
    <property type="nucleotide sequence ID" value="NZ_KE161030.1"/>
</dbReference>
<dbReference type="HOGENOM" id="CLU_253400_0_0_6"/>
<name>S3ITJ6_9ENTR</name>
<feature type="coiled-coil region" evidence="1">
    <location>
        <begin position="442"/>
        <end position="469"/>
    </location>
</feature>
<organism evidence="2 3">
    <name type="scientific">Cedecea davisae DSM 4568</name>
    <dbReference type="NCBI Taxonomy" id="566551"/>
    <lineage>
        <taxon>Bacteria</taxon>
        <taxon>Pseudomonadati</taxon>
        <taxon>Pseudomonadota</taxon>
        <taxon>Gammaproteobacteria</taxon>
        <taxon>Enterobacterales</taxon>
        <taxon>Enterobacteriaceae</taxon>
        <taxon>Cedecea</taxon>
    </lineage>
</organism>
<dbReference type="STRING" id="566551.HMPREF0201_03046"/>
<protein>
    <submittedName>
        <fullName evidence="2">Uncharacterized protein</fullName>
    </submittedName>
</protein>
<gene>
    <name evidence="2" type="ORF">HMPREF0201_03046</name>
</gene>
<dbReference type="Proteomes" id="UP000014585">
    <property type="component" value="Unassembled WGS sequence"/>
</dbReference>
<dbReference type="OrthoDB" id="6631822at2"/>
<reference evidence="2 3" key="1">
    <citation type="submission" date="2013-04" db="EMBL/GenBank/DDBJ databases">
        <authorList>
            <person name="Weinstock G."/>
            <person name="Sodergren E."/>
            <person name="Lobos E.A."/>
            <person name="Fulton L."/>
            <person name="Fulton R."/>
            <person name="Courtney L."/>
            <person name="Fronick C."/>
            <person name="O'Laughlin M."/>
            <person name="Godfrey J."/>
            <person name="Wilson R.M."/>
            <person name="Miner T."/>
            <person name="Farmer C."/>
            <person name="Delehaunty K."/>
            <person name="Cordes M."/>
            <person name="Minx P."/>
            <person name="Tomlinson C."/>
            <person name="Chen J."/>
            <person name="Wollam A."/>
            <person name="Pepin K.H."/>
            <person name="Palsikar V.B."/>
            <person name="Zhang X."/>
            <person name="Suruliraj S."/>
            <person name="Perna N.T."/>
            <person name="Plunkett G."/>
            <person name="Warren W."/>
            <person name="Mitreva M."/>
            <person name="Mardis E.R."/>
            <person name="Wilson R.K."/>
        </authorList>
    </citation>
    <scope>NUCLEOTIDE SEQUENCE [LARGE SCALE GENOMIC DNA]</scope>
    <source>
        <strain evidence="2 3">DSM 4568</strain>
    </source>
</reference>
<accession>S3ITJ6</accession>
<dbReference type="EMBL" id="ATDT01000026">
    <property type="protein sequence ID" value="EPF15871.1"/>
    <property type="molecule type" value="Genomic_DNA"/>
</dbReference>
<sequence>MENESLSVVSEDITPDTEIQPGISATGHEDKAGDELAELRARLQAMIGGYLPEFYEFRRTGCNILYPKPVDIEALQARVNAMQVPAFMQPQQKHLEQAAGAFLDRFRLFRKEKTWHNNALDFIKFRLAIKDAGWDSPQARDDNEALKYANRMSSHLSGTLHLISLLSSTEQQISWECARQTSYDELLRALLPIDTEDHHNQYSAQTRGNLTKNHPDNIKFNAIVNSVTLDERMAREVLSRELEGLSGILLSDIVLTRCYAEKAEGKTETQRIARDILTLCRILQGIIESIQYEGKYIRPPPGGALVGHRSSRQRETLTFTETIKKELVTSWKTVRIHVQEYSSTLGMVTGKIDKNAQRILHKHINDSNSLYTHTARRNINEAIFRVGIILLDKIQQTTADIHKTRQTCHPLQQAITHYDGLRRMLSDMPPNAILDARLCAESEKWQNKIEELKKSLRRRCQEITTLAEENIKQKFLSALRDELNQAPGVMASDSVISDFDTQIKEVVEILASIDKEMNQALLPLLERGEAGYKELHEYTVNGLQRLKLIKNNLKTSLIKATGRSINNFSRQGMLARRMGEWSEAEKQRYLSRFSEEDRTASEKAYDSLFLELVQHYLPLLSGESDPEGNRLLQRLRLEMGNAAKGITFYPATMDEIIAGMKSRNQVIRGWAGRKLVRMVFLAACLEGINLIPNLAALPLRMGIKFAITGAKVAWAARKGRQGIRGGEGDISDGVREYARQTYKTAALKVMLSLPPGLTTLLGVSLVCFDIYEGGLEGAGKKIAKNIVGEAPWRALDAGSRTAVVAYATALVDAAVNGVEPVRRPAALPPQKDTDSCSENRKHNTALGRARNKRALAAGDQHEEYADFEKTLKFSNFSDDKKKTTYLYGIKYALFKIENDERLPREIRRNAYLARIGATLSVPVDIYKYKLNNTFLLPDSPGSKSGMLIRLDSEVLYYYVRKGEDLLPDIKWAMPFDANEWRNKEIPSIGGHAYSPFFNGFSFVNDIRDGVISFDRFFNYNKSEAININVLATLLEKTITEDYKNKSAVIDNKKLVNRAILGAQIPDQEVSVTEVKYRLEFDWGNLKPEEYLRSFSRPFATLGGQMQLILSNIEGETLQQKEQNIIRAEYIGTWVDVTSDVAAAFTPLGLAIGLAQTAAGIGADVLEHNPPDILNIMSLILGAIPDAKVAAKLGRFSHVAGDSVKYGLMVGKKVVDLLVVGKSIKAAEESGEPLAIYQAFIASGLSIRSSYHMAKHISSALKFSKKMEESGTLKELEALQSNLPEYSVRSDMPFRTVMIGKTEVLTRINKGQVEICRNGRFLIEKGNELHLAAYRLENARRVRESAKNKMPVFQAYSPSTEYPPAQEDNAREMPYSGFSGSRELTFEKTTHHQISLNKITKFVLTRKFKKCQSEHF</sequence>
<evidence type="ECO:0000313" key="3">
    <source>
        <dbReference type="Proteomes" id="UP000014585"/>
    </source>
</evidence>
<dbReference type="CDD" id="cd20749">
    <property type="entry name" value="nigritoxin_M"/>
    <property type="match status" value="1"/>
</dbReference>
<keyword evidence="1" id="KW-0175">Coiled coil</keyword>
<evidence type="ECO:0000313" key="2">
    <source>
        <dbReference type="EMBL" id="EPF15871.1"/>
    </source>
</evidence>
<evidence type="ECO:0000256" key="1">
    <source>
        <dbReference type="SAM" id="Coils"/>
    </source>
</evidence>
<proteinExistence type="predicted"/>